<evidence type="ECO:0000313" key="2">
    <source>
        <dbReference type="Proteomes" id="UP000004893"/>
    </source>
</evidence>
<dbReference type="Proteomes" id="UP000004893">
    <property type="component" value="Unassembled WGS sequence"/>
</dbReference>
<organism evidence="1 2">
    <name type="scientific">[Clostridium] hylemonae DSM 15053</name>
    <dbReference type="NCBI Taxonomy" id="553973"/>
    <lineage>
        <taxon>Bacteria</taxon>
        <taxon>Bacillati</taxon>
        <taxon>Bacillota</taxon>
        <taxon>Clostridia</taxon>
        <taxon>Lachnospirales</taxon>
        <taxon>Lachnospiraceae</taxon>
    </lineage>
</organism>
<dbReference type="HOGENOM" id="CLU_3166445_0_0_9"/>
<name>C0C2J1_9FIRM</name>
<comment type="caution">
    <text evidence="1">The sequence shown here is derived from an EMBL/GenBank/DDBJ whole genome shotgun (WGS) entry which is preliminary data.</text>
</comment>
<dbReference type="AlphaFoldDB" id="C0C2J1"/>
<keyword evidence="2" id="KW-1185">Reference proteome</keyword>
<reference evidence="1" key="2">
    <citation type="submission" date="2013-06" db="EMBL/GenBank/DDBJ databases">
        <title>Draft genome sequence of Clostridium hylemonae (DSM 15053).</title>
        <authorList>
            <person name="Sudarsanam P."/>
            <person name="Ley R."/>
            <person name="Guruge J."/>
            <person name="Turnbaugh P.J."/>
            <person name="Mahowald M."/>
            <person name="Liep D."/>
            <person name="Gordon J."/>
        </authorList>
    </citation>
    <scope>NUCLEOTIDE SEQUENCE</scope>
    <source>
        <strain evidence="1">DSM 15053</strain>
    </source>
</reference>
<protein>
    <submittedName>
        <fullName evidence="1">Uncharacterized protein</fullName>
    </submittedName>
</protein>
<sequence length="47" mass="5541">MPVGRESLLRVERRRLFSVLGTGKRYENKNIVILYSNKFIEVRGQDC</sequence>
<proteinExistence type="predicted"/>
<evidence type="ECO:0000313" key="1">
    <source>
        <dbReference type="EMBL" id="EEG73615.1"/>
    </source>
</evidence>
<gene>
    <name evidence="1" type="ORF">CLOHYLEM_06297</name>
</gene>
<reference evidence="1" key="1">
    <citation type="submission" date="2009-02" db="EMBL/GenBank/DDBJ databases">
        <authorList>
            <person name="Fulton L."/>
            <person name="Clifton S."/>
            <person name="Fulton B."/>
            <person name="Xu J."/>
            <person name="Minx P."/>
            <person name="Pepin K.H."/>
            <person name="Johnson M."/>
            <person name="Bhonagiri V."/>
            <person name="Nash W.E."/>
            <person name="Mardis E.R."/>
            <person name="Wilson R.K."/>
        </authorList>
    </citation>
    <scope>NUCLEOTIDE SEQUENCE [LARGE SCALE GENOMIC DNA]</scope>
    <source>
        <strain evidence="1">DSM 15053</strain>
    </source>
</reference>
<accession>C0C2J1</accession>
<dbReference type="EMBL" id="ABYI02000023">
    <property type="protein sequence ID" value="EEG73615.1"/>
    <property type="molecule type" value="Genomic_DNA"/>
</dbReference>
<dbReference type="STRING" id="553973.CLOHYLEM_06297"/>